<dbReference type="Proteomes" id="UP001166585">
    <property type="component" value="Unassembled WGS sequence"/>
</dbReference>
<dbReference type="SUPFAM" id="SSF52833">
    <property type="entry name" value="Thioredoxin-like"/>
    <property type="match status" value="1"/>
</dbReference>
<dbReference type="SUPFAM" id="SSF48208">
    <property type="entry name" value="Six-hairpin glycosidases"/>
    <property type="match status" value="1"/>
</dbReference>
<gene>
    <name evidence="2" type="ORF">KIP89_10220</name>
</gene>
<feature type="domain" description="Spermatogenesis-associated protein 20-like TRX" evidence="1">
    <location>
        <begin position="41"/>
        <end position="201"/>
    </location>
</feature>
<dbReference type="Gene3D" id="3.40.30.10">
    <property type="entry name" value="Glutaredoxin"/>
    <property type="match status" value="1"/>
</dbReference>
<dbReference type="Gene3D" id="1.50.10.10">
    <property type="match status" value="1"/>
</dbReference>
<dbReference type="InterPro" id="IPR036249">
    <property type="entry name" value="Thioredoxin-like_sf"/>
</dbReference>
<evidence type="ECO:0000313" key="2">
    <source>
        <dbReference type="EMBL" id="MBS9477484.1"/>
    </source>
</evidence>
<dbReference type="InterPro" id="IPR012341">
    <property type="entry name" value="6hp_glycosidase-like_sf"/>
</dbReference>
<evidence type="ECO:0000313" key="3">
    <source>
        <dbReference type="Proteomes" id="UP001166585"/>
    </source>
</evidence>
<comment type="caution">
    <text evidence="2">The sequence shown here is derived from an EMBL/GenBank/DDBJ whole genome shotgun (WGS) entry which is preliminary data.</text>
</comment>
<keyword evidence="3" id="KW-1185">Reference proteome</keyword>
<proteinExistence type="predicted"/>
<dbReference type="Pfam" id="PF03190">
    <property type="entry name" value="Thioredox_DsbH"/>
    <property type="match status" value="1"/>
</dbReference>
<dbReference type="InterPro" id="IPR024705">
    <property type="entry name" value="Ssp411"/>
</dbReference>
<accession>A0ABS5R768</accession>
<dbReference type="EMBL" id="JAHCQH010000015">
    <property type="protein sequence ID" value="MBS9477484.1"/>
    <property type="molecule type" value="Genomic_DNA"/>
</dbReference>
<sequence length="711" mass="78415">MVSRAILSPSIPLFTFSLPRYALSLSHKREPKRRRRRTPVNRLKDAASPYLIQHKDNPVDWWQWEPAAFAEARRSNRPILLSIGYAACHWCHVMAHESFEDAATAAVMNELFVNIKVDREERPEVDQIYMSALQQLGVQGGWPMTMFLDPEGAPFWGGTYFPREAKYGQPAFTEVLKTMANAYASGDPRIAQNREALLHRLREKARPAGAVTIGLNELDDVATRILGIMDPEHGGLQGSPKFPNTPFLELLWRAYERSGRQRFRDAALHALDGMSEGGIYDHIGGGYSRYSVDDHWLVPHFEKMLYDNAQILDLLGLAYSQTQADLFRARAEETVGWLEREMLTEGGAFAASLDADSEGHEGKYYVWTLKQVLDALGAADAEFFARHYDIVPFGNWEGVSIPNRLKETERSPADELRLAMLRDKLLAVRATRIPPGRDDKVLADWNGLMIAALANVAPRVHRPEWVELAARAFRFITESMVRDGRLGHSWRTGKLVFPGLSADYAAMIGAALALHQATGDAAYLDQAVAWQATLEAHHAAEDGGYYLTADDAEGLLVRPQATADDAVTNPNALIARNLVRLATLTGDEAYRARVDRLFEGLLPRAAPQLYGHAGLLNALDTRLRAPEIVIVGAGPEAEALFAAARRLPRADMVIQRIADATALPPDHPAQAKAASVTQAAAFVCAGAVCSLPVTDTAGLIRAVEARARAEA</sequence>
<organism evidence="2 3">
    <name type="scientific">Ancylobacter radicis</name>
    <dbReference type="NCBI Taxonomy" id="2836179"/>
    <lineage>
        <taxon>Bacteria</taxon>
        <taxon>Pseudomonadati</taxon>
        <taxon>Pseudomonadota</taxon>
        <taxon>Alphaproteobacteria</taxon>
        <taxon>Hyphomicrobiales</taxon>
        <taxon>Xanthobacteraceae</taxon>
        <taxon>Ancylobacter</taxon>
    </lineage>
</organism>
<name>A0ABS5R768_9HYPH</name>
<dbReference type="InterPro" id="IPR008928">
    <property type="entry name" value="6-hairpin_glycosidase_sf"/>
</dbReference>
<dbReference type="Gene3D" id="1.50.10.20">
    <property type="match status" value="1"/>
</dbReference>
<dbReference type="CDD" id="cd02955">
    <property type="entry name" value="SSP411"/>
    <property type="match status" value="1"/>
</dbReference>
<protein>
    <submittedName>
        <fullName evidence="2">Thioredoxin domain-containing protein</fullName>
    </submittedName>
</protein>
<evidence type="ECO:0000259" key="1">
    <source>
        <dbReference type="Pfam" id="PF03190"/>
    </source>
</evidence>
<dbReference type="InterPro" id="IPR004879">
    <property type="entry name" value="Ssp411-like_TRX"/>
</dbReference>
<reference evidence="2" key="1">
    <citation type="submission" date="2021-05" db="EMBL/GenBank/DDBJ databases">
        <authorList>
            <person name="Sun Q."/>
            <person name="Inoue M."/>
        </authorList>
    </citation>
    <scope>NUCLEOTIDE SEQUENCE</scope>
    <source>
        <strain evidence="2">VKM B-3255</strain>
    </source>
</reference>
<dbReference type="PIRSF" id="PIRSF006402">
    <property type="entry name" value="UCP006402_thioredoxin"/>
    <property type="match status" value="1"/>
</dbReference>
<dbReference type="PANTHER" id="PTHR42899">
    <property type="entry name" value="SPERMATOGENESIS-ASSOCIATED PROTEIN 20"/>
    <property type="match status" value="1"/>
</dbReference>
<dbReference type="PANTHER" id="PTHR42899:SF1">
    <property type="entry name" value="SPERMATOGENESIS-ASSOCIATED PROTEIN 20"/>
    <property type="match status" value="1"/>
</dbReference>